<comment type="cofactor">
    <cofactor evidence="1 8">
        <name>FAD</name>
        <dbReference type="ChEBI" id="CHEBI:57692"/>
    </cofactor>
</comment>
<dbReference type="InterPro" id="IPR039798">
    <property type="entry name" value="Sulfhydryl_oxidase"/>
</dbReference>
<dbReference type="PANTHER" id="PTHR22897">
    <property type="entry name" value="QUIESCIN Q6-RELATED SULFHYDRYL OXIDASE"/>
    <property type="match status" value="1"/>
</dbReference>
<evidence type="ECO:0000256" key="9">
    <source>
        <dbReference type="SAM" id="MobiDB-lite"/>
    </source>
</evidence>
<evidence type="ECO:0000313" key="12">
    <source>
        <dbReference type="EMBL" id="GFH52826.1"/>
    </source>
</evidence>
<evidence type="ECO:0000256" key="4">
    <source>
        <dbReference type="ARBA" id="ARBA00022827"/>
    </source>
</evidence>
<dbReference type="InterPro" id="IPR036774">
    <property type="entry name" value="ERV/ALR_sulphydryl_oxid_sf"/>
</dbReference>
<accession>A0AAD3CV56</accession>
<dbReference type="GO" id="GO:0005615">
    <property type="term" value="C:extracellular space"/>
    <property type="evidence" value="ECO:0007669"/>
    <property type="project" value="TreeGrafter"/>
</dbReference>
<dbReference type="Gene3D" id="3.40.30.10">
    <property type="entry name" value="Glutaredoxin"/>
    <property type="match status" value="1"/>
</dbReference>
<gene>
    <name evidence="12" type="ORF">CTEN210_09302</name>
</gene>
<feature type="region of interest" description="Disordered" evidence="9">
    <location>
        <begin position="39"/>
        <end position="62"/>
    </location>
</feature>
<dbReference type="PROSITE" id="PS00194">
    <property type="entry name" value="THIOREDOXIN_1"/>
    <property type="match status" value="1"/>
</dbReference>
<keyword evidence="5 8" id="KW-0560">Oxidoreductase</keyword>
<dbReference type="Proteomes" id="UP001054902">
    <property type="component" value="Unassembled WGS sequence"/>
</dbReference>
<dbReference type="SUPFAM" id="SSF69000">
    <property type="entry name" value="FAD-dependent thiol oxidase"/>
    <property type="match status" value="1"/>
</dbReference>
<dbReference type="SUPFAM" id="SSF52833">
    <property type="entry name" value="Thioredoxin-like"/>
    <property type="match status" value="1"/>
</dbReference>
<evidence type="ECO:0000256" key="1">
    <source>
        <dbReference type="ARBA" id="ARBA00001974"/>
    </source>
</evidence>
<evidence type="ECO:0000256" key="3">
    <source>
        <dbReference type="ARBA" id="ARBA00022729"/>
    </source>
</evidence>
<evidence type="ECO:0000313" key="13">
    <source>
        <dbReference type="Proteomes" id="UP001054902"/>
    </source>
</evidence>
<dbReference type="InterPro" id="IPR017905">
    <property type="entry name" value="ERV/ALR_sulphydryl_oxidase"/>
</dbReference>
<evidence type="ECO:0000256" key="6">
    <source>
        <dbReference type="ARBA" id="ARBA00023157"/>
    </source>
</evidence>
<dbReference type="GO" id="GO:0000139">
    <property type="term" value="C:Golgi membrane"/>
    <property type="evidence" value="ECO:0007669"/>
    <property type="project" value="TreeGrafter"/>
</dbReference>
<evidence type="ECO:0000259" key="11">
    <source>
        <dbReference type="PROSITE" id="PS51352"/>
    </source>
</evidence>
<dbReference type="Pfam" id="PF04777">
    <property type="entry name" value="Evr1_Alr"/>
    <property type="match status" value="1"/>
</dbReference>
<comment type="catalytic activity">
    <reaction evidence="8">
        <text>2 R'C(R)SH + O2 = R'C(R)S-S(R)CR' + H2O2</text>
        <dbReference type="Rhea" id="RHEA:17357"/>
        <dbReference type="ChEBI" id="CHEBI:15379"/>
        <dbReference type="ChEBI" id="CHEBI:16240"/>
        <dbReference type="ChEBI" id="CHEBI:16520"/>
        <dbReference type="ChEBI" id="CHEBI:17412"/>
        <dbReference type="EC" id="1.8.3.2"/>
    </reaction>
</comment>
<evidence type="ECO:0000256" key="8">
    <source>
        <dbReference type="RuleBase" id="RU371123"/>
    </source>
</evidence>
<dbReference type="PROSITE" id="PS51352">
    <property type="entry name" value="THIOREDOXIN_2"/>
    <property type="match status" value="1"/>
</dbReference>
<keyword evidence="7" id="KW-0325">Glycoprotein</keyword>
<evidence type="ECO:0000256" key="7">
    <source>
        <dbReference type="ARBA" id="ARBA00023180"/>
    </source>
</evidence>
<evidence type="ECO:0000256" key="5">
    <source>
        <dbReference type="ARBA" id="ARBA00023002"/>
    </source>
</evidence>
<dbReference type="InterPro" id="IPR036249">
    <property type="entry name" value="Thioredoxin-like_sf"/>
</dbReference>
<keyword evidence="13" id="KW-1185">Reference proteome</keyword>
<dbReference type="InterPro" id="IPR013766">
    <property type="entry name" value="Thioredoxin_domain"/>
</dbReference>
<dbReference type="Pfam" id="PF00085">
    <property type="entry name" value="Thioredoxin"/>
    <property type="match status" value="1"/>
</dbReference>
<keyword evidence="3" id="KW-0732">Signal</keyword>
<dbReference type="PROSITE" id="PS51324">
    <property type="entry name" value="ERV_ALR"/>
    <property type="match status" value="1"/>
</dbReference>
<comment type="caution">
    <text evidence="12">The sequence shown here is derived from an EMBL/GenBank/DDBJ whole genome shotgun (WGS) entry which is preliminary data.</text>
</comment>
<keyword evidence="6" id="KW-1015">Disulfide bond</keyword>
<dbReference type="InterPro" id="IPR017937">
    <property type="entry name" value="Thioredoxin_CS"/>
</dbReference>
<dbReference type="GO" id="GO:0003756">
    <property type="term" value="F:protein disulfide isomerase activity"/>
    <property type="evidence" value="ECO:0007669"/>
    <property type="project" value="TreeGrafter"/>
</dbReference>
<dbReference type="EMBL" id="BLLK01000046">
    <property type="protein sequence ID" value="GFH52826.1"/>
    <property type="molecule type" value="Genomic_DNA"/>
</dbReference>
<proteinExistence type="predicted"/>
<organism evidence="12 13">
    <name type="scientific">Chaetoceros tenuissimus</name>
    <dbReference type="NCBI Taxonomy" id="426638"/>
    <lineage>
        <taxon>Eukaryota</taxon>
        <taxon>Sar</taxon>
        <taxon>Stramenopiles</taxon>
        <taxon>Ochrophyta</taxon>
        <taxon>Bacillariophyta</taxon>
        <taxon>Coscinodiscophyceae</taxon>
        <taxon>Chaetocerotophycidae</taxon>
        <taxon>Chaetocerotales</taxon>
        <taxon>Chaetocerotaceae</taxon>
        <taxon>Chaetoceros</taxon>
    </lineage>
</organism>
<dbReference type="EC" id="1.8.3.2" evidence="8"/>
<dbReference type="GO" id="GO:0006457">
    <property type="term" value="P:protein folding"/>
    <property type="evidence" value="ECO:0007669"/>
    <property type="project" value="TreeGrafter"/>
</dbReference>
<keyword evidence="4 8" id="KW-0274">FAD</keyword>
<name>A0AAD3CV56_9STRA</name>
<keyword evidence="2 8" id="KW-0285">Flavoprotein</keyword>
<sequence>MYIPNTEDWKKEELQQTLYQRETNLTYVRIVHELHLTKKPSPTKGEKEATIANTATKDGEEDEVQEDNYLDLDLSGGQIQIVEFYAPWCPHCQHFAPHYVKLANQTKHQAISQEITFNAISCTLYQEVCEYYEIEGYPTVFGWKEGTDFADMKKRGIMLNEEGEPNPISIGEDLGFDLAQDKVVYDRAESRFSNSEDQRQYLKDKIQRGINLAKEKVENFEYDFDINEIYHNAAASLCFLLKTAVFSSSRKGLTTYRKEVLHEFLQLVDWATPEAWDFKRIMVRDLLQNYEEVMSGGKTSLENFVLRYQKSTFKTGKRKEELLWGHLNEKPYRKRQKQLLNKSGLGAEHGKSKELTDAAVAKEHAGWTPQCTHYEPSTNAGYTCGLWNLFHILTVGATQKDNQFYGFHCGYFTSSKDVAATIRNFIAEFFRCEVCRSNFLKMYEGCGRDHCHRLDDTLPLDLEKPSKEISLWLFEVHNAVNERLLREWAERERRVFSSRERKDSKFPTPKQCKSCWLDDANEVWDPSAIVKFLERFYWPSTSQIHLRHLELDQHEASPLFQQALGFVLLPTLCIIFQFVKRYVKQVLRNPPTSKLE</sequence>
<dbReference type="CDD" id="cd02961">
    <property type="entry name" value="PDI_a_family"/>
    <property type="match status" value="1"/>
</dbReference>
<feature type="domain" description="ERV/ALR sulfhydryl oxidase" evidence="10">
    <location>
        <begin position="374"/>
        <end position="502"/>
    </location>
</feature>
<dbReference type="Gene3D" id="1.20.120.310">
    <property type="entry name" value="ERV/ALR sulfhydryl oxidase domain"/>
    <property type="match status" value="1"/>
</dbReference>
<evidence type="ECO:0000256" key="2">
    <source>
        <dbReference type="ARBA" id="ARBA00022630"/>
    </source>
</evidence>
<reference evidence="12 13" key="1">
    <citation type="journal article" date="2021" name="Sci. Rep.">
        <title>The genome of the diatom Chaetoceros tenuissimus carries an ancient integrated fragment of an extant virus.</title>
        <authorList>
            <person name="Hongo Y."/>
            <person name="Kimura K."/>
            <person name="Takaki Y."/>
            <person name="Yoshida Y."/>
            <person name="Baba S."/>
            <person name="Kobayashi G."/>
            <person name="Nagasaki K."/>
            <person name="Hano T."/>
            <person name="Tomaru Y."/>
        </authorList>
    </citation>
    <scope>NUCLEOTIDE SEQUENCE [LARGE SCALE GENOMIC DNA]</scope>
    <source>
        <strain evidence="12 13">NIES-3715</strain>
    </source>
</reference>
<dbReference type="GO" id="GO:0016971">
    <property type="term" value="F:flavin-dependent sulfhydryl oxidase activity"/>
    <property type="evidence" value="ECO:0007669"/>
    <property type="project" value="InterPro"/>
</dbReference>
<dbReference type="PANTHER" id="PTHR22897:SF8">
    <property type="entry name" value="SULFHYDRYL OXIDASE"/>
    <property type="match status" value="1"/>
</dbReference>
<evidence type="ECO:0000259" key="10">
    <source>
        <dbReference type="PROSITE" id="PS51324"/>
    </source>
</evidence>
<dbReference type="AlphaFoldDB" id="A0AAD3CV56"/>
<protein>
    <recommendedName>
        <fullName evidence="8">Sulfhydryl oxidase</fullName>
        <ecNumber evidence="8">1.8.3.2</ecNumber>
    </recommendedName>
</protein>
<feature type="domain" description="Thioredoxin" evidence="11">
    <location>
        <begin position="42"/>
        <end position="190"/>
    </location>
</feature>